<protein>
    <submittedName>
        <fullName evidence="1">Uncharacterized protein</fullName>
    </submittedName>
</protein>
<sequence>MPLRGSCATKMIPVISGQWIKVSPPLNSLEMRYEHCASISSWRRKFQRTLTSVNYQDGE</sequence>
<reference evidence="1" key="1">
    <citation type="submission" date="2023-07" db="EMBL/GenBank/DDBJ databases">
        <authorList>
            <consortium name="AG Swart"/>
            <person name="Singh M."/>
            <person name="Singh A."/>
            <person name="Seah K."/>
            <person name="Emmerich C."/>
        </authorList>
    </citation>
    <scope>NUCLEOTIDE SEQUENCE</scope>
    <source>
        <strain evidence="1">DP1</strain>
    </source>
</reference>
<organism evidence="1 2">
    <name type="scientific">Euplotes crassus</name>
    <dbReference type="NCBI Taxonomy" id="5936"/>
    <lineage>
        <taxon>Eukaryota</taxon>
        <taxon>Sar</taxon>
        <taxon>Alveolata</taxon>
        <taxon>Ciliophora</taxon>
        <taxon>Intramacronucleata</taxon>
        <taxon>Spirotrichea</taxon>
        <taxon>Hypotrichia</taxon>
        <taxon>Euplotida</taxon>
        <taxon>Euplotidae</taxon>
        <taxon>Moneuplotes</taxon>
    </lineage>
</organism>
<gene>
    <name evidence="1" type="ORF">ECRASSUSDP1_LOCUS16720</name>
</gene>
<keyword evidence="2" id="KW-1185">Reference proteome</keyword>
<comment type="caution">
    <text evidence="1">The sequence shown here is derived from an EMBL/GenBank/DDBJ whole genome shotgun (WGS) entry which is preliminary data.</text>
</comment>
<dbReference type="AlphaFoldDB" id="A0AAD1XM64"/>
<evidence type="ECO:0000313" key="1">
    <source>
        <dbReference type="EMBL" id="CAI2375358.1"/>
    </source>
</evidence>
<accession>A0AAD1XM64</accession>
<evidence type="ECO:0000313" key="2">
    <source>
        <dbReference type="Proteomes" id="UP001295684"/>
    </source>
</evidence>
<dbReference type="Proteomes" id="UP001295684">
    <property type="component" value="Unassembled WGS sequence"/>
</dbReference>
<proteinExistence type="predicted"/>
<name>A0AAD1XM64_EUPCR</name>
<dbReference type="EMBL" id="CAMPGE010016825">
    <property type="protein sequence ID" value="CAI2375358.1"/>
    <property type="molecule type" value="Genomic_DNA"/>
</dbReference>